<reference evidence="1" key="1">
    <citation type="submission" date="2021-12" db="EMBL/GenBank/DDBJ databases">
        <authorList>
            <person name="Martin H S."/>
        </authorList>
    </citation>
    <scope>NUCLEOTIDE SEQUENCE</scope>
</reference>
<proteinExistence type="predicted"/>
<dbReference type="OrthoDB" id="7368961at2759"/>
<evidence type="ECO:0008006" key="3">
    <source>
        <dbReference type="Google" id="ProtNLM"/>
    </source>
</evidence>
<organism evidence="1 2">
    <name type="scientific">Brenthis ino</name>
    <name type="common">lesser marbled fritillary</name>
    <dbReference type="NCBI Taxonomy" id="405034"/>
    <lineage>
        <taxon>Eukaryota</taxon>
        <taxon>Metazoa</taxon>
        <taxon>Ecdysozoa</taxon>
        <taxon>Arthropoda</taxon>
        <taxon>Hexapoda</taxon>
        <taxon>Insecta</taxon>
        <taxon>Pterygota</taxon>
        <taxon>Neoptera</taxon>
        <taxon>Endopterygota</taxon>
        <taxon>Lepidoptera</taxon>
        <taxon>Glossata</taxon>
        <taxon>Ditrysia</taxon>
        <taxon>Papilionoidea</taxon>
        <taxon>Nymphalidae</taxon>
        <taxon>Heliconiinae</taxon>
        <taxon>Argynnini</taxon>
        <taxon>Brenthis</taxon>
    </lineage>
</organism>
<dbReference type="EMBL" id="OV170229">
    <property type="protein sequence ID" value="CAH0731376.1"/>
    <property type="molecule type" value="Genomic_DNA"/>
</dbReference>
<sequence>MEIFDTVGDLAIGEESIMYEYLNTERKQRVIRPSPDQFAMWDSKEFQHRFRLLKESVLYLLPLTSDQIKYKTQRRAFIQLPRGSEEIRKTQEEFYKIARFPRVISAIDCTHIKIQSPGGNIAEEF</sequence>
<feature type="non-terminal residue" evidence="1">
    <location>
        <position position="125"/>
    </location>
</feature>
<keyword evidence="2" id="KW-1185">Reference proteome</keyword>
<evidence type="ECO:0000313" key="2">
    <source>
        <dbReference type="Proteomes" id="UP000838878"/>
    </source>
</evidence>
<evidence type="ECO:0000313" key="1">
    <source>
        <dbReference type="EMBL" id="CAH0731376.1"/>
    </source>
</evidence>
<accession>A0A8J9V393</accession>
<gene>
    <name evidence="1" type="ORF">BINO364_LOCUS16255</name>
</gene>
<name>A0A8J9V393_9NEOP</name>
<dbReference type="Proteomes" id="UP000838878">
    <property type="component" value="Chromosome 9"/>
</dbReference>
<dbReference type="AlphaFoldDB" id="A0A8J9V393"/>
<protein>
    <recommendedName>
        <fullName evidence="3">DDE Tnp4 domain-containing protein</fullName>
    </recommendedName>
</protein>